<evidence type="ECO:0000256" key="4">
    <source>
        <dbReference type="ARBA" id="ARBA00023015"/>
    </source>
</evidence>
<name>A0AAE9CWC9_CAEBR</name>
<evidence type="ECO:0000256" key="1">
    <source>
        <dbReference type="ARBA" id="ARBA00008075"/>
    </source>
</evidence>
<keyword evidence="2 6" id="KW-0853">WD repeat</keyword>
<organism evidence="8 9">
    <name type="scientific">Caenorhabditis briggsae</name>
    <dbReference type="NCBI Taxonomy" id="6238"/>
    <lineage>
        <taxon>Eukaryota</taxon>
        <taxon>Metazoa</taxon>
        <taxon>Ecdysozoa</taxon>
        <taxon>Nematoda</taxon>
        <taxon>Chromadorea</taxon>
        <taxon>Rhabditida</taxon>
        <taxon>Rhabditina</taxon>
        <taxon>Rhabditomorpha</taxon>
        <taxon>Rhabditoidea</taxon>
        <taxon>Rhabditidae</taxon>
        <taxon>Peloderinae</taxon>
        <taxon>Caenorhabditis</taxon>
    </lineage>
</organism>
<keyword evidence="4" id="KW-0805">Transcription regulation</keyword>
<keyword evidence="3" id="KW-0677">Repeat</keyword>
<evidence type="ECO:0000313" key="8">
    <source>
        <dbReference type="EMBL" id="ULT83839.1"/>
    </source>
</evidence>
<evidence type="ECO:0000313" key="9">
    <source>
        <dbReference type="Proteomes" id="UP000827892"/>
    </source>
</evidence>
<dbReference type="Gene3D" id="2.130.10.10">
    <property type="entry name" value="YVTN repeat-like/Quinoprotein amine dehydrogenase"/>
    <property type="match status" value="1"/>
</dbReference>
<gene>
    <name evidence="8" type="ORF">L3Y34_012849</name>
</gene>
<dbReference type="SUPFAM" id="SSF50978">
    <property type="entry name" value="WD40 repeat-like"/>
    <property type="match status" value="1"/>
</dbReference>
<dbReference type="InterPro" id="IPR036322">
    <property type="entry name" value="WD40_repeat_dom_sf"/>
</dbReference>
<dbReference type="SMART" id="SM00320">
    <property type="entry name" value="WD40"/>
    <property type="match status" value="4"/>
</dbReference>
<evidence type="ECO:0000256" key="5">
    <source>
        <dbReference type="ARBA" id="ARBA00023163"/>
    </source>
</evidence>
<dbReference type="InterPro" id="IPR051243">
    <property type="entry name" value="PcG_WD-repeat"/>
</dbReference>
<feature type="region of interest" description="Disordered" evidence="7">
    <location>
        <begin position="1"/>
        <end position="23"/>
    </location>
</feature>
<evidence type="ECO:0000256" key="3">
    <source>
        <dbReference type="ARBA" id="ARBA00022737"/>
    </source>
</evidence>
<protein>
    <submittedName>
        <fullName evidence="8">Uncharacterized protein</fullName>
    </submittedName>
</protein>
<comment type="similarity">
    <text evidence="1">Belongs to the WD repeat ESC family.</text>
</comment>
<feature type="region of interest" description="Disordered" evidence="7">
    <location>
        <begin position="425"/>
        <end position="453"/>
    </location>
</feature>
<dbReference type="InterPro" id="IPR001680">
    <property type="entry name" value="WD40_rpt"/>
</dbReference>
<dbReference type="Pfam" id="PF00400">
    <property type="entry name" value="WD40"/>
    <property type="match status" value="2"/>
</dbReference>
<dbReference type="InterPro" id="IPR015943">
    <property type="entry name" value="WD40/YVTN_repeat-like_dom_sf"/>
</dbReference>
<evidence type="ECO:0000256" key="2">
    <source>
        <dbReference type="ARBA" id="ARBA00022574"/>
    </source>
</evidence>
<evidence type="ECO:0000256" key="7">
    <source>
        <dbReference type="SAM" id="MobiDB-lite"/>
    </source>
</evidence>
<proteinExistence type="inferred from homology"/>
<keyword evidence="5" id="KW-0804">Transcription</keyword>
<feature type="compositionally biased region" description="Basic and acidic residues" evidence="7">
    <location>
        <begin position="12"/>
        <end position="23"/>
    </location>
</feature>
<accession>A0AAE9CWC9</accession>
<dbReference type="PANTHER" id="PTHR10253">
    <property type="entry name" value="POLYCOMB PROTEIN"/>
    <property type="match status" value="1"/>
</dbReference>
<sequence>MPPKRQTPKPENGPKEPSAEQLKVDRSFAAMKLEKCSGKEDLEDRPFVFTAESQLEQGFPLYGCAFNPYVKPQHRQMVAVCGGIGAHVFLVPHDKNRLEHIWGVSFEQPADPTKKDRKEELLTVTWAYDTYDADQGRAAFRVVVAGVLGHIYVVDFKTRNLCNRLRSYGGDINDIRVSPADSNLIAGASSDQTIRIHHIRNQGALITIGGPFSHPGPVLSVDWNSEGTYLLSCGFDHQVMKWDLTAEPAKSWLEKTCKELEKGKKDIYFQSGLDQKREPVKAGVKKCGRDKDNEVLREVEASLHRPHDNTLELYTPVAQISDLHHDYMDCIRVLPDSDCFASKSVSYDPHLNISKLGLPGNMRTHDRGAPLEPERNAFPLMWFAIGEGKRWFHKFSIDPKRRWIAGGGDEGSIMFFDLNDEQHTEDGKYITKPEPNPPKPYSDQPASSESLPHPSRVRYYKVSDVGIRNVDFSPCGRYVVAVTEESSIIRMDRVAEDVAVDKLTEYLGVMGITNSDFQLVVMPALPRKNMSKETEGYVVSSLKAMKHIIKTHPNVNPISKHFLQQMKLILKINDLRPKKQRRDEIVRIAWDVNLWAVENRLLDGRNKPRRRQRLTN</sequence>
<reference evidence="8 9" key="1">
    <citation type="submission" date="2022-05" db="EMBL/GenBank/DDBJ databases">
        <title>Chromosome-level reference genomes for two strains of Caenorhabditis briggsae: an improved platform for comparative genomics.</title>
        <authorList>
            <person name="Stevens L."/>
            <person name="Andersen E.C."/>
        </authorList>
    </citation>
    <scope>NUCLEOTIDE SEQUENCE [LARGE SCALE GENOMIC DNA]</scope>
    <source>
        <strain evidence="8">QX1410_ONT</strain>
        <tissue evidence="8">Whole-organism</tissue>
    </source>
</reference>
<dbReference type="PROSITE" id="PS50082">
    <property type="entry name" value="WD_REPEATS_2"/>
    <property type="match status" value="1"/>
</dbReference>
<dbReference type="Proteomes" id="UP000827892">
    <property type="component" value="Chromosome X"/>
</dbReference>
<dbReference type="PROSITE" id="PS50294">
    <property type="entry name" value="WD_REPEATS_REGION"/>
    <property type="match status" value="1"/>
</dbReference>
<evidence type="ECO:0000256" key="6">
    <source>
        <dbReference type="PROSITE-ProRule" id="PRU00221"/>
    </source>
</evidence>
<dbReference type="AlphaFoldDB" id="A0AAE9CWC9"/>
<dbReference type="EMBL" id="CP090896">
    <property type="protein sequence ID" value="ULT83839.1"/>
    <property type="molecule type" value="Genomic_DNA"/>
</dbReference>
<feature type="repeat" description="WD" evidence="6">
    <location>
        <begin position="211"/>
        <end position="244"/>
    </location>
</feature>